<dbReference type="PANTHER" id="PTHR34988:SF1">
    <property type="entry name" value="DNA-BINDING PROTEIN"/>
    <property type="match status" value="1"/>
</dbReference>
<feature type="domain" description="PPC" evidence="1">
    <location>
        <begin position="1"/>
        <end position="132"/>
    </location>
</feature>
<protein>
    <submittedName>
        <fullName evidence="2">DNA-binding protein with PD1-like DNA-binding motif</fullName>
    </submittedName>
</protein>
<comment type="caution">
    <text evidence="2">The sequence shown here is derived from an EMBL/GenBank/DDBJ whole genome shotgun (WGS) entry which is preliminary data.</text>
</comment>
<dbReference type="AlphaFoldDB" id="A0AAV2VZ05"/>
<dbReference type="EMBL" id="CAOF01000188">
    <property type="protein sequence ID" value="CCO49863.1"/>
    <property type="molecule type" value="Genomic_DNA"/>
</dbReference>
<gene>
    <name evidence="2" type="ORF">VIBNISOn1_910028</name>
</gene>
<organism evidence="2 3">
    <name type="scientific">Vibrio nigripulchritudo SOn1</name>
    <dbReference type="NCBI Taxonomy" id="1238450"/>
    <lineage>
        <taxon>Bacteria</taxon>
        <taxon>Pseudomonadati</taxon>
        <taxon>Pseudomonadota</taxon>
        <taxon>Gammaproteobacteria</taxon>
        <taxon>Vibrionales</taxon>
        <taxon>Vibrionaceae</taxon>
        <taxon>Vibrio</taxon>
    </lineage>
</organism>
<dbReference type="Proteomes" id="UP000018211">
    <property type="component" value="Unassembled WGS sequence"/>
</dbReference>
<dbReference type="Pfam" id="PF03479">
    <property type="entry name" value="PCC"/>
    <property type="match status" value="1"/>
</dbReference>
<dbReference type="PANTHER" id="PTHR34988">
    <property type="entry name" value="PROTEIN, PUTATIVE-RELATED"/>
    <property type="match status" value="1"/>
</dbReference>
<name>A0AAV2VZ05_9VIBR</name>
<dbReference type="GO" id="GO:0003677">
    <property type="term" value="F:DNA binding"/>
    <property type="evidence" value="ECO:0007669"/>
    <property type="project" value="UniProtKB-KW"/>
</dbReference>
<proteinExistence type="predicted"/>
<dbReference type="SUPFAM" id="SSF117856">
    <property type="entry name" value="AF0104/ALDC/Ptd012-like"/>
    <property type="match status" value="1"/>
</dbReference>
<accession>A0AAV2VZ05</accession>
<dbReference type="InterPro" id="IPR005175">
    <property type="entry name" value="PPC_dom"/>
</dbReference>
<sequence>MSQVKPIAVRLTRGQDLKSAISSIVKAEQIQAGSIASCVGSLSTVCLRLAGASEYLRLSEPLEIVSVMGTLTPEHQHIHISVSKQSGEVIGGHLMEGACIDTTAELILHCYERLTFSREYDRNTGFSELVVADRD</sequence>
<evidence type="ECO:0000313" key="3">
    <source>
        <dbReference type="Proteomes" id="UP000018211"/>
    </source>
</evidence>
<keyword evidence="2" id="KW-0238">DNA-binding</keyword>
<evidence type="ECO:0000313" key="2">
    <source>
        <dbReference type="EMBL" id="CCO49863.1"/>
    </source>
</evidence>
<dbReference type="CDD" id="cd11378">
    <property type="entry name" value="DUF296"/>
    <property type="match status" value="1"/>
</dbReference>
<reference evidence="2 3" key="1">
    <citation type="journal article" date="2013" name="ISME J.">
        <title>Comparative genomics of pathogenic lineages of Vibrio nigripulchritudo identifies virulence-associated traits.</title>
        <authorList>
            <person name="Goudenege D."/>
            <person name="Labreuche Y."/>
            <person name="Krin E."/>
            <person name="Ansquer D."/>
            <person name="Mangenot S."/>
            <person name="Calteau A."/>
            <person name="Medigue C."/>
            <person name="Mazel D."/>
            <person name="Polz M.F."/>
            <person name="Le Roux F."/>
        </authorList>
    </citation>
    <scope>NUCLEOTIDE SEQUENCE [LARGE SCALE GENOMIC DNA]</scope>
    <source>
        <strain evidence="2 3">SOn1</strain>
    </source>
</reference>
<dbReference type="RefSeq" id="WP_022613873.1">
    <property type="nucleotide sequence ID" value="NZ_LK391965.1"/>
</dbReference>
<dbReference type="Gene3D" id="3.30.1330.80">
    <property type="entry name" value="Hypothetical protein, similar to alpha- acetolactate decarboxylase, domain 2"/>
    <property type="match status" value="1"/>
</dbReference>
<dbReference type="PROSITE" id="PS51742">
    <property type="entry name" value="PPC"/>
    <property type="match status" value="1"/>
</dbReference>
<evidence type="ECO:0000259" key="1">
    <source>
        <dbReference type="PROSITE" id="PS51742"/>
    </source>
</evidence>